<dbReference type="EMBL" id="JAUKUA010000008">
    <property type="protein sequence ID" value="KAK0702783.1"/>
    <property type="molecule type" value="Genomic_DNA"/>
</dbReference>
<evidence type="ECO:0000256" key="3">
    <source>
        <dbReference type="ARBA" id="ARBA00022989"/>
    </source>
</evidence>
<dbReference type="InterPro" id="IPR002523">
    <property type="entry name" value="MgTranspt_CorA/ZnTranspt_ZntB"/>
</dbReference>
<keyword evidence="2 5" id="KW-0812">Transmembrane</keyword>
<reference evidence="6" key="1">
    <citation type="submission" date="2023-06" db="EMBL/GenBank/DDBJ databases">
        <title>Genome-scale phylogeny and comparative genomics of the fungal order Sordariales.</title>
        <authorList>
            <consortium name="Lawrence Berkeley National Laboratory"/>
            <person name="Hensen N."/>
            <person name="Bonometti L."/>
            <person name="Westerberg I."/>
            <person name="Brannstrom I.O."/>
            <person name="Guillou S."/>
            <person name="Cros-Aarteil S."/>
            <person name="Calhoun S."/>
            <person name="Haridas S."/>
            <person name="Kuo A."/>
            <person name="Mondo S."/>
            <person name="Pangilinan J."/>
            <person name="Riley R."/>
            <person name="Labutti K."/>
            <person name="Andreopoulos B."/>
            <person name="Lipzen A."/>
            <person name="Chen C."/>
            <person name="Yanf M."/>
            <person name="Daum C."/>
            <person name="Ng V."/>
            <person name="Clum A."/>
            <person name="Steindorff A."/>
            <person name="Ohm R."/>
            <person name="Martin F."/>
            <person name="Silar P."/>
            <person name="Natvig D."/>
            <person name="Lalanne C."/>
            <person name="Gautier V."/>
            <person name="Ament-Velasquez S.L."/>
            <person name="Kruys A."/>
            <person name="Hutchinson M.I."/>
            <person name="Powell A.J."/>
            <person name="Barry K."/>
            <person name="Miller A.N."/>
            <person name="Grigoriev I.V."/>
            <person name="Debuchy R."/>
            <person name="Gladieux P."/>
            <person name="Thoren M.H."/>
            <person name="Johannesson H."/>
        </authorList>
    </citation>
    <scope>NUCLEOTIDE SEQUENCE</scope>
    <source>
        <strain evidence="6">SMH4607-1</strain>
    </source>
</reference>
<dbReference type="InterPro" id="IPR045863">
    <property type="entry name" value="CorA_TM1_TM2"/>
</dbReference>
<dbReference type="Pfam" id="PF01544">
    <property type="entry name" value="CorA"/>
    <property type="match status" value="1"/>
</dbReference>
<name>A0AA40DK40_9PEZI</name>
<feature type="transmembrane region" description="Helical" evidence="5">
    <location>
        <begin position="83"/>
        <end position="107"/>
    </location>
</feature>
<dbReference type="Gene3D" id="1.20.58.340">
    <property type="entry name" value="Magnesium transport protein CorA, transmembrane region"/>
    <property type="match status" value="1"/>
</dbReference>
<protein>
    <submittedName>
        <fullName evidence="6">Uncharacterized protein</fullName>
    </submittedName>
</protein>
<evidence type="ECO:0000256" key="1">
    <source>
        <dbReference type="ARBA" id="ARBA00004141"/>
    </source>
</evidence>
<dbReference type="AlphaFoldDB" id="A0AA40DK40"/>
<dbReference type="GO" id="GO:0016020">
    <property type="term" value="C:membrane"/>
    <property type="evidence" value="ECO:0007669"/>
    <property type="project" value="UniProtKB-SubCell"/>
</dbReference>
<evidence type="ECO:0000256" key="2">
    <source>
        <dbReference type="ARBA" id="ARBA00022692"/>
    </source>
</evidence>
<comment type="subcellular location">
    <subcellularLocation>
        <location evidence="1">Membrane</location>
        <topology evidence="1">Multi-pass membrane protein</topology>
    </subcellularLocation>
</comment>
<comment type="caution">
    <text evidence="6">The sequence shown here is derived from an EMBL/GenBank/DDBJ whole genome shotgun (WGS) entry which is preliminary data.</text>
</comment>
<feature type="transmembrane region" description="Helical" evidence="5">
    <location>
        <begin position="51"/>
        <end position="71"/>
    </location>
</feature>
<proteinExistence type="predicted"/>
<evidence type="ECO:0000313" key="6">
    <source>
        <dbReference type="EMBL" id="KAK0702783.1"/>
    </source>
</evidence>
<evidence type="ECO:0000313" key="7">
    <source>
        <dbReference type="Proteomes" id="UP001172102"/>
    </source>
</evidence>
<dbReference type="SUPFAM" id="SSF144083">
    <property type="entry name" value="Magnesium transport protein CorA, transmembrane region"/>
    <property type="match status" value="1"/>
</dbReference>
<dbReference type="GO" id="GO:0046873">
    <property type="term" value="F:metal ion transmembrane transporter activity"/>
    <property type="evidence" value="ECO:0007669"/>
    <property type="project" value="InterPro"/>
</dbReference>
<gene>
    <name evidence="6" type="ORF">B0H67DRAFT_595098</name>
</gene>
<organism evidence="6 7">
    <name type="scientific">Lasiosphaeris hirsuta</name>
    <dbReference type="NCBI Taxonomy" id="260670"/>
    <lineage>
        <taxon>Eukaryota</taxon>
        <taxon>Fungi</taxon>
        <taxon>Dikarya</taxon>
        <taxon>Ascomycota</taxon>
        <taxon>Pezizomycotina</taxon>
        <taxon>Sordariomycetes</taxon>
        <taxon>Sordariomycetidae</taxon>
        <taxon>Sordariales</taxon>
        <taxon>Lasiosphaeriaceae</taxon>
        <taxon>Lasiosphaeris</taxon>
    </lineage>
</organism>
<dbReference type="Proteomes" id="UP001172102">
    <property type="component" value="Unassembled WGS sequence"/>
</dbReference>
<evidence type="ECO:0000256" key="5">
    <source>
        <dbReference type="SAM" id="Phobius"/>
    </source>
</evidence>
<evidence type="ECO:0000256" key="4">
    <source>
        <dbReference type="ARBA" id="ARBA00023136"/>
    </source>
</evidence>
<sequence>MAESVADDMAFLDLRASALSERCSDTIAAEMNAVTIAEARKRLTQSRRTEILTVLTFIFVPLSFVLSFFGMNVDVFEEPGQPLMRFFQVAVPITAVCVAVPLWPWIFKTWG</sequence>
<accession>A0AA40DK40</accession>
<keyword evidence="3 5" id="KW-1133">Transmembrane helix</keyword>
<keyword evidence="7" id="KW-1185">Reference proteome</keyword>
<keyword evidence="4 5" id="KW-0472">Membrane</keyword>